<comment type="caution">
    <text evidence="3">The sequence shown here is derived from an EMBL/GenBank/DDBJ whole genome shotgun (WGS) entry which is preliminary data.</text>
</comment>
<sequence>MASYDGDLELFIGAQATATTAAVVMPYAWPIVGLMGMLIADPAEQHRAAEQWLDKNSVSIAAAPAATGSPFVQQTRQEFHPPMVEPARPDAGTSDLAYLRSELRRLSKDIGTSDDWAGRAYSSFLEKVEVLDGHLATLDSNREGTGNTLKASAQGFHALMVFCVAIAAALAALAAYVSLARASVAWAAPAEGQAFSFVTTMHTTMKEVFANHWKLVLKASVILGLAGVAYNQFAQDLPGLQAVSGSKPNLMEASAIYNPAEADIGDSPESQFDTSQLESASPLPEFGW</sequence>
<gene>
    <name evidence="3" type="ORF">GCM10022419_002110</name>
</gene>
<organism evidence="3 4">
    <name type="scientific">Nonomuraea rosea</name>
    <dbReference type="NCBI Taxonomy" id="638574"/>
    <lineage>
        <taxon>Bacteria</taxon>
        <taxon>Bacillati</taxon>
        <taxon>Actinomycetota</taxon>
        <taxon>Actinomycetes</taxon>
        <taxon>Streptosporangiales</taxon>
        <taxon>Streptosporangiaceae</taxon>
        <taxon>Nonomuraea</taxon>
    </lineage>
</organism>
<dbReference type="RefSeq" id="WP_345557635.1">
    <property type="nucleotide sequence ID" value="NZ_BAABDQ010000001.1"/>
</dbReference>
<evidence type="ECO:0000313" key="3">
    <source>
        <dbReference type="EMBL" id="GAA3526951.1"/>
    </source>
</evidence>
<dbReference type="Proteomes" id="UP001500630">
    <property type="component" value="Unassembled WGS sequence"/>
</dbReference>
<feature type="transmembrane region" description="Helical" evidence="2">
    <location>
        <begin position="156"/>
        <end position="177"/>
    </location>
</feature>
<feature type="region of interest" description="Disordered" evidence="1">
    <location>
        <begin position="267"/>
        <end position="288"/>
    </location>
</feature>
<keyword evidence="2" id="KW-1133">Transmembrane helix</keyword>
<keyword evidence="2" id="KW-0472">Membrane</keyword>
<evidence type="ECO:0008006" key="5">
    <source>
        <dbReference type="Google" id="ProtNLM"/>
    </source>
</evidence>
<accession>A0ABP6V542</accession>
<feature type="compositionally biased region" description="Polar residues" evidence="1">
    <location>
        <begin position="268"/>
        <end position="279"/>
    </location>
</feature>
<protein>
    <recommendedName>
        <fullName evidence="5">WXG100 family type VII secretion target</fullName>
    </recommendedName>
</protein>
<proteinExistence type="predicted"/>
<keyword evidence="4" id="KW-1185">Reference proteome</keyword>
<evidence type="ECO:0000256" key="2">
    <source>
        <dbReference type="SAM" id="Phobius"/>
    </source>
</evidence>
<reference evidence="4" key="1">
    <citation type="journal article" date="2019" name="Int. J. Syst. Evol. Microbiol.">
        <title>The Global Catalogue of Microorganisms (GCM) 10K type strain sequencing project: providing services to taxonomists for standard genome sequencing and annotation.</title>
        <authorList>
            <consortium name="The Broad Institute Genomics Platform"/>
            <consortium name="The Broad Institute Genome Sequencing Center for Infectious Disease"/>
            <person name="Wu L."/>
            <person name="Ma J."/>
        </authorList>
    </citation>
    <scope>NUCLEOTIDE SEQUENCE [LARGE SCALE GENOMIC DNA]</scope>
    <source>
        <strain evidence="4">JCM 17326</strain>
    </source>
</reference>
<keyword evidence="2" id="KW-0812">Transmembrane</keyword>
<evidence type="ECO:0000256" key="1">
    <source>
        <dbReference type="SAM" id="MobiDB-lite"/>
    </source>
</evidence>
<evidence type="ECO:0000313" key="4">
    <source>
        <dbReference type="Proteomes" id="UP001500630"/>
    </source>
</evidence>
<dbReference type="EMBL" id="BAABDQ010000001">
    <property type="protein sequence ID" value="GAA3526951.1"/>
    <property type="molecule type" value="Genomic_DNA"/>
</dbReference>
<name>A0ABP6V542_9ACTN</name>